<feature type="transmembrane region" description="Helical" evidence="7">
    <location>
        <begin position="734"/>
        <end position="759"/>
    </location>
</feature>
<keyword evidence="3 7" id="KW-0812">Transmembrane</keyword>
<dbReference type="GO" id="GO:0005794">
    <property type="term" value="C:Golgi apparatus"/>
    <property type="evidence" value="ECO:0007669"/>
    <property type="project" value="TreeGrafter"/>
</dbReference>
<dbReference type="GO" id="GO:0005886">
    <property type="term" value="C:plasma membrane"/>
    <property type="evidence" value="ECO:0007669"/>
    <property type="project" value="TreeGrafter"/>
</dbReference>
<dbReference type="GO" id="GO:0006817">
    <property type="term" value="P:phosphate ion transport"/>
    <property type="evidence" value="ECO:0007669"/>
    <property type="project" value="TreeGrafter"/>
</dbReference>
<dbReference type="PROSITE" id="PS51380">
    <property type="entry name" value="EXS"/>
    <property type="match status" value="1"/>
</dbReference>
<evidence type="ECO:0000256" key="7">
    <source>
        <dbReference type="SAM" id="Phobius"/>
    </source>
</evidence>
<dbReference type="AlphaFoldDB" id="A0AAD9SVK7"/>
<dbReference type="PANTHER" id="PTHR10783">
    <property type="entry name" value="XENOTROPIC AND POLYTROPIC RETROVIRUS RECEPTOR 1-RELATED"/>
    <property type="match status" value="1"/>
</dbReference>
<comment type="similarity">
    <text evidence="2">Belongs to the SYG1 (TC 2.A.94) family.</text>
</comment>
<feature type="domain" description="SPX" evidence="9">
    <location>
        <begin position="1"/>
        <end position="416"/>
    </location>
</feature>
<dbReference type="GO" id="GO:0016036">
    <property type="term" value="P:cellular response to phosphate starvation"/>
    <property type="evidence" value="ECO:0007669"/>
    <property type="project" value="TreeGrafter"/>
</dbReference>
<sequence length="991" mass="114534">MKFSKEMEQDLVPEWRMKYLDYKIGKRHVRALSRAQSRVGSSHRNSILPTSAPRKHSLYGSTSPIASRENLTSSNPRLDGSTDEPTAARRLSQIGSNSRVNSEKREPASNLTKAPPITIPAHVGEPSDGNISPGGFDSGQSPNGLSPVTIPDNAHQVRRTLTSPLRNTFESHRERVHPKKNARPFMRRLFAKRTPLEPATTQRLDAELIVVDQIKSRQQQFFDFMDSELEKVETFYKLKEDEAGERLKVLREQLHEMRNRRIEEVARAQRVKKNWKQDETDFYDPQDARLSAEQYKKGDDYSPSSADRLTAWLDPLGRVYGNAKAKIIGPQAGKNLEAWQNVRDSQDDGKYIRRPRYSNGVPYRTAKRKLKLALQEHYRGMELLKSYALLNRIAFRKMNKKYDKAVDAHPPLRFVSEKVNKAWFVQSDVLDSHINAVEDLYAEYFERGNRKIAAGKLRCITRRKVDQSGSAFRNGILIGIGAVFATQGTINGIKLLKGPDPLLRVQTSYLFQIYGGYFLALYLFSWFCLSCNIWNRNKINYQFVFEFDPRHNLDWRQLSEFPSFLILLLGLFVWLNFSRYGSPEMFLYYPAILIFVTVLIIFFPGPYMFHRSRKWFIYSHWRLLLAGIYSVQFRDFFLGDMYCSLTYFMGNIALFFCLYANYWNNPRQCNSSNSRLLGFFTALPGIWRVLQCLRRYFDTMNVFPHMVNCVKYAMTIAYCVTLSMYRIEHTRSNLAIFIAFATINSIYCSVWDLLMDWSLLQPNASKRWLRDVRAYQNPYCYYVAMILDPIFRFNWILYIFYTHNLQQSSLVAFLVAFSEVTRRGIWILIRVENEHCSNVARFKASRDVPLPYSVYSDAEDEMRETECPPTSSTPEAHTTQAHTLPARAPMRSYTSTTLESQQSAGSSFRHRPGMQHGFSAMVANAHTQDFEKKWKPGAGEGDNASNNRRDGDNGNGSGEDKSGNDDDEDDAVYLREAETILRESPWLATFK</sequence>
<proteinExistence type="inferred from homology"/>
<feature type="compositionally biased region" description="Polar residues" evidence="6">
    <location>
        <begin position="59"/>
        <end position="76"/>
    </location>
</feature>
<feature type="transmembrane region" description="Helical" evidence="7">
    <location>
        <begin position="586"/>
        <end position="603"/>
    </location>
</feature>
<evidence type="ECO:0000313" key="11">
    <source>
        <dbReference type="Proteomes" id="UP001285354"/>
    </source>
</evidence>
<evidence type="ECO:0000256" key="5">
    <source>
        <dbReference type="ARBA" id="ARBA00023136"/>
    </source>
</evidence>
<evidence type="ECO:0000259" key="9">
    <source>
        <dbReference type="PROSITE" id="PS51382"/>
    </source>
</evidence>
<keyword evidence="5 7" id="KW-0472">Membrane</keyword>
<dbReference type="PANTHER" id="PTHR10783:SF103">
    <property type="entry name" value="SOLUTE CARRIER FAMILY 53 MEMBER 1"/>
    <property type="match status" value="1"/>
</dbReference>
<evidence type="ECO:0000256" key="2">
    <source>
        <dbReference type="ARBA" id="ARBA00009665"/>
    </source>
</evidence>
<organism evidence="10 11">
    <name type="scientific">Diplocarpon rosae</name>
    <dbReference type="NCBI Taxonomy" id="946125"/>
    <lineage>
        <taxon>Eukaryota</taxon>
        <taxon>Fungi</taxon>
        <taxon>Dikarya</taxon>
        <taxon>Ascomycota</taxon>
        <taxon>Pezizomycotina</taxon>
        <taxon>Leotiomycetes</taxon>
        <taxon>Helotiales</taxon>
        <taxon>Drepanopezizaceae</taxon>
        <taxon>Diplocarpon</taxon>
    </lineage>
</organism>
<name>A0AAD9SVK7_9HELO</name>
<feature type="region of interest" description="Disordered" evidence="6">
    <location>
        <begin position="932"/>
        <end position="973"/>
    </location>
</feature>
<evidence type="ECO:0000256" key="4">
    <source>
        <dbReference type="ARBA" id="ARBA00022989"/>
    </source>
</evidence>
<feature type="transmembrane region" description="Helical" evidence="7">
    <location>
        <begin position="471"/>
        <end position="493"/>
    </location>
</feature>
<dbReference type="Pfam" id="PF03105">
    <property type="entry name" value="SPX"/>
    <property type="match status" value="1"/>
</dbReference>
<feature type="compositionally biased region" description="Polar residues" evidence="6">
    <location>
        <begin position="868"/>
        <end position="882"/>
    </location>
</feature>
<feature type="domain" description="EXS" evidence="8">
    <location>
        <begin position="668"/>
        <end position="862"/>
    </location>
</feature>
<dbReference type="PROSITE" id="PS51382">
    <property type="entry name" value="SPX"/>
    <property type="match status" value="1"/>
</dbReference>
<keyword evidence="4 7" id="KW-1133">Transmembrane helix</keyword>
<evidence type="ECO:0000259" key="8">
    <source>
        <dbReference type="PROSITE" id="PS51380"/>
    </source>
</evidence>
<evidence type="ECO:0000256" key="3">
    <source>
        <dbReference type="ARBA" id="ARBA00022692"/>
    </source>
</evidence>
<evidence type="ECO:0000313" key="10">
    <source>
        <dbReference type="EMBL" id="KAK2623924.1"/>
    </source>
</evidence>
<comment type="caution">
    <text evidence="10">The sequence shown here is derived from an EMBL/GenBank/DDBJ whole genome shotgun (WGS) entry which is preliminary data.</text>
</comment>
<feature type="transmembrane region" description="Helical" evidence="7">
    <location>
        <begin position="513"/>
        <end position="534"/>
    </location>
</feature>
<accession>A0AAD9SVK7</accession>
<feature type="compositionally biased region" description="Basic and acidic residues" evidence="6">
    <location>
        <begin position="947"/>
        <end position="964"/>
    </location>
</feature>
<keyword evidence="11" id="KW-1185">Reference proteome</keyword>
<gene>
    <name evidence="10" type="ORF">QTJ16_006558</name>
</gene>
<feature type="region of interest" description="Disordered" evidence="6">
    <location>
        <begin position="34"/>
        <end position="151"/>
    </location>
</feature>
<protein>
    <submittedName>
        <fullName evidence="10">Uncharacterized protein</fullName>
    </submittedName>
</protein>
<dbReference type="InterPro" id="IPR004342">
    <property type="entry name" value="EXS_C"/>
</dbReference>
<dbReference type="EMBL" id="JAUBYV010000011">
    <property type="protein sequence ID" value="KAK2623924.1"/>
    <property type="molecule type" value="Genomic_DNA"/>
</dbReference>
<feature type="region of interest" description="Disordered" evidence="6">
    <location>
        <begin position="859"/>
        <end position="914"/>
    </location>
</feature>
<feature type="compositionally biased region" description="Polar residues" evidence="6">
    <location>
        <begin position="892"/>
        <end position="906"/>
    </location>
</feature>
<dbReference type="Proteomes" id="UP001285354">
    <property type="component" value="Unassembled WGS sequence"/>
</dbReference>
<feature type="transmembrane region" description="Helical" evidence="7">
    <location>
        <begin position="615"/>
        <end position="633"/>
    </location>
</feature>
<dbReference type="Pfam" id="PF03124">
    <property type="entry name" value="EXS"/>
    <property type="match status" value="1"/>
</dbReference>
<reference evidence="10" key="1">
    <citation type="submission" date="2023-06" db="EMBL/GenBank/DDBJ databases">
        <title>Draft genome of Marssonina rosae.</title>
        <authorList>
            <person name="Cheng Q."/>
        </authorList>
    </citation>
    <scope>NUCLEOTIDE SEQUENCE</scope>
    <source>
        <strain evidence="10">R4</strain>
    </source>
</reference>
<feature type="transmembrane region" description="Helical" evidence="7">
    <location>
        <begin position="645"/>
        <end position="664"/>
    </location>
</feature>
<dbReference type="InterPro" id="IPR004331">
    <property type="entry name" value="SPX_dom"/>
</dbReference>
<dbReference type="GO" id="GO:0000822">
    <property type="term" value="F:inositol hexakisphosphate binding"/>
    <property type="evidence" value="ECO:0007669"/>
    <property type="project" value="TreeGrafter"/>
</dbReference>
<evidence type="ECO:0000256" key="6">
    <source>
        <dbReference type="SAM" id="MobiDB-lite"/>
    </source>
</evidence>
<evidence type="ECO:0000256" key="1">
    <source>
        <dbReference type="ARBA" id="ARBA00004141"/>
    </source>
</evidence>
<comment type="subcellular location">
    <subcellularLocation>
        <location evidence="1">Membrane</location>
        <topology evidence="1">Multi-pass membrane protein</topology>
    </subcellularLocation>
</comment>
<feature type="transmembrane region" description="Helical" evidence="7">
    <location>
        <begin position="555"/>
        <end position="574"/>
    </location>
</feature>
<feature type="compositionally biased region" description="Polar residues" evidence="6">
    <location>
        <begin position="34"/>
        <end position="49"/>
    </location>
</feature>
<dbReference type="CDD" id="cd14475">
    <property type="entry name" value="SPX_SYG1_like"/>
    <property type="match status" value="1"/>
</dbReference>